<dbReference type="CDD" id="cd01837">
    <property type="entry name" value="SGNH_plant_lipase_like"/>
    <property type="match status" value="3"/>
</dbReference>
<dbReference type="PANTHER" id="PTHR45642:SF150">
    <property type="entry name" value="GDSL ESTERASE_LIPASE EXL3"/>
    <property type="match status" value="1"/>
</dbReference>
<dbReference type="Proteomes" id="UP001552299">
    <property type="component" value="Unassembled WGS sequence"/>
</dbReference>
<gene>
    <name evidence="2" type="ORF">M5K25_007577</name>
</gene>
<dbReference type="InterPro" id="IPR008265">
    <property type="entry name" value="Lipase_GDSL_AS"/>
</dbReference>
<sequence>MKPLFPAVFLFGDSIVDAGNNNNLKTMLKCNFPPYGKDFINHISTGRFSNGKIPGDFIASSVGVKELVPAYLSRKLADEDLLTGSVISMEDQLKLFGEYKEKLKAVAGKARADSIISGSLYVVCAGSNDLVNTYFPTLFRKLHYDVPSYVNFLASKASDFVQKLYRMGARRIGFIGLPPVGCLPSQMTFSGDILRECVESQNEAALLYNSKISAEIKRLAANFKDSKLVYLDVYSILLDIIQRSSAYGFEVSDKGCCGTGEFEASILCNNKSPICSDDTKYIFWDSFHPTEKAYDAISVISMEDHLKLFDEYKEKLKAVAGKARADSIISGSLYVVCAGSNDLVNTYFPALFRKLHHNVPSYVNFLASKASDFVQVISNKRAAAFSLLAFVVFLHPLHGCAIGANQTSPRPPPAIIVFGDSVVDPGNNNVILTTIKCNFPPYGKDFVGHKATGRFSNGKIPSDIIASQLGIKEYVPAYLGTELSAYDLITGVSFASGGCGFDPLTSQLVSVLSMDDQLDLFIEYKEKVKAIVGEKKAAYITNNSEYLVVTGTDDLANTYFTTPFRRLEYDLPSYINFTKLYHLGARKIRVVGAPPIGCLPSQRTLAGGIERICDPTYNQAATFLNSQLSKEMQKLNSTLPKSRILYIDMYTPLLDIILHPSNYGFVESKRGCCGTGTLEVTLTCNSLTTFICEDASKYVFWDSYHPTERAYQILMKKLAQRYGLSRDGTAAKFTLSSIAHPHSLIILHKRRKIEHAEVNLENLANNYKSNHAIFLTHDYIIDHIKVIANFYQYLMFEQIYERSRAWMPINMQYMRLNLTRLPFQGTEDCWELEMITISNKRAAAFSLLSFLVFLHPLHGCALRANQTSPRPPAVIVFGDSVVDPGNNNAILTIVKCNYPPYGKDFVGHKATGRFSNGKIPSDMIASQLGIKEYVPAYLGTDLSSYDLITGVSFASGGCGFDPLTSQLVSVISLEEQLNLFMEYKQKVKAIVGENRAEYITSNSVYFIVAGTNDLTSTYFATPFRKFEFDLPSYINFTVQSASTLVQKLYHSGARKISIAGIPPIGCLPSQRTLRGGIERVCSATYNQAANSFNSQLSKEMQRLNNILHKVKILYIDIYTPLLDLILHPSKYGFVESKRGCCGTGTFEVTQTCNSLTTFVCEDASKYVFWDSYHPTERAYNILVRKLAQKYGASLN</sequence>
<comment type="similarity">
    <text evidence="1">Belongs to the 'GDSL' lipolytic enzyme family.</text>
</comment>
<dbReference type="AlphaFoldDB" id="A0ABD0VLL1"/>
<evidence type="ECO:0000256" key="1">
    <source>
        <dbReference type="ARBA" id="ARBA00008668"/>
    </source>
</evidence>
<keyword evidence="3" id="KW-1185">Reference proteome</keyword>
<dbReference type="FunFam" id="3.40.50.1110:FF:000003">
    <property type="entry name" value="GDSL esterase/lipase APG"/>
    <property type="match status" value="3"/>
</dbReference>
<evidence type="ECO:0000313" key="3">
    <source>
        <dbReference type="Proteomes" id="UP001552299"/>
    </source>
</evidence>
<dbReference type="Gene3D" id="3.40.50.1110">
    <property type="entry name" value="SGNH hydrolase"/>
    <property type="match status" value="3"/>
</dbReference>
<dbReference type="InterPro" id="IPR036514">
    <property type="entry name" value="SGNH_hydro_sf"/>
</dbReference>
<name>A0ABD0VLL1_DENTH</name>
<dbReference type="InterPro" id="IPR050592">
    <property type="entry name" value="GDSL_lipolytic_enzyme"/>
</dbReference>
<organism evidence="2 3">
    <name type="scientific">Dendrobium thyrsiflorum</name>
    <name type="common">Pinecone-like raceme dendrobium</name>
    <name type="synonym">Orchid</name>
    <dbReference type="NCBI Taxonomy" id="117978"/>
    <lineage>
        <taxon>Eukaryota</taxon>
        <taxon>Viridiplantae</taxon>
        <taxon>Streptophyta</taxon>
        <taxon>Embryophyta</taxon>
        <taxon>Tracheophyta</taxon>
        <taxon>Spermatophyta</taxon>
        <taxon>Magnoliopsida</taxon>
        <taxon>Liliopsida</taxon>
        <taxon>Asparagales</taxon>
        <taxon>Orchidaceae</taxon>
        <taxon>Epidendroideae</taxon>
        <taxon>Malaxideae</taxon>
        <taxon>Dendrobiinae</taxon>
        <taxon>Dendrobium</taxon>
    </lineage>
</organism>
<accession>A0ABD0VLL1</accession>
<proteinExistence type="inferred from homology"/>
<comment type="caution">
    <text evidence="2">The sequence shown here is derived from an EMBL/GenBank/DDBJ whole genome shotgun (WGS) entry which is preliminary data.</text>
</comment>
<dbReference type="InterPro" id="IPR001087">
    <property type="entry name" value="GDSL"/>
</dbReference>
<protein>
    <recommendedName>
        <fullName evidence="4">GDSL esterase/lipase EXL3</fullName>
    </recommendedName>
</protein>
<dbReference type="PROSITE" id="PS01098">
    <property type="entry name" value="LIPASE_GDSL_SER"/>
    <property type="match status" value="1"/>
</dbReference>
<dbReference type="EMBL" id="JANQDX010000006">
    <property type="protein sequence ID" value="KAL0923517.1"/>
    <property type="molecule type" value="Genomic_DNA"/>
</dbReference>
<evidence type="ECO:0000313" key="2">
    <source>
        <dbReference type="EMBL" id="KAL0923517.1"/>
    </source>
</evidence>
<dbReference type="Pfam" id="PF00657">
    <property type="entry name" value="Lipase_GDSL"/>
    <property type="match status" value="3"/>
</dbReference>
<dbReference type="SUPFAM" id="SSF52266">
    <property type="entry name" value="SGNH hydrolase"/>
    <property type="match status" value="2"/>
</dbReference>
<dbReference type="PANTHER" id="PTHR45642">
    <property type="entry name" value="GDSL ESTERASE/LIPASE EXL3"/>
    <property type="match status" value="1"/>
</dbReference>
<dbReference type="InterPro" id="IPR035669">
    <property type="entry name" value="SGNH_plant_lipase-like"/>
</dbReference>
<evidence type="ECO:0008006" key="4">
    <source>
        <dbReference type="Google" id="ProtNLM"/>
    </source>
</evidence>
<reference evidence="2 3" key="1">
    <citation type="journal article" date="2024" name="Plant Biotechnol. J.">
        <title>Dendrobium thyrsiflorum genome and its molecular insights into genes involved in important horticultural traits.</title>
        <authorList>
            <person name="Chen B."/>
            <person name="Wang J.Y."/>
            <person name="Zheng P.J."/>
            <person name="Li K.L."/>
            <person name="Liang Y.M."/>
            <person name="Chen X.F."/>
            <person name="Zhang C."/>
            <person name="Zhao X."/>
            <person name="He X."/>
            <person name="Zhang G.Q."/>
            <person name="Liu Z.J."/>
            <person name="Xu Q."/>
        </authorList>
    </citation>
    <scope>NUCLEOTIDE SEQUENCE [LARGE SCALE GENOMIC DNA]</scope>
    <source>
        <strain evidence="2">GZMU011</strain>
    </source>
</reference>